<accession>A0AAD9K8W3</accession>
<dbReference type="Proteomes" id="UP001208570">
    <property type="component" value="Unassembled WGS sequence"/>
</dbReference>
<feature type="non-terminal residue" evidence="2">
    <location>
        <position position="89"/>
    </location>
</feature>
<gene>
    <name evidence="2" type="ORF">LSH36_31g09045</name>
</gene>
<feature type="transmembrane region" description="Helical" evidence="1">
    <location>
        <begin position="66"/>
        <end position="88"/>
    </location>
</feature>
<name>A0AAD9K8W3_9ANNE</name>
<keyword evidence="3" id="KW-1185">Reference proteome</keyword>
<evidence type="ECO:0000256" key="1">
    <source>
        <dbReference type="SAM" id="Phobius"/>
    </source>
</evidence>
<reference evidence="2" key="1">
    <citation type="journal article" date="2023" name="Mol. Biol. Evol.">
        <title>Third-Generation Sequencing Reveals the Adaptive Role of the Epigenome in Three Deep-Sea Polychaetes.</title>
        <authorList>
            <person name="Perez M."/>
            <person name="Aroh O."/>
            <person name="Sun Y."/>
            <person name="Lan Y."/>
            <person name="Juniper S.K."/>
            <person name="Young C.R."/>
            <person name="Angers B."/>
            <person name="Qian P.Y."/>
        </authorList>
    </citation>
    <scope>NUCLEOTIDE SEQUENCE</scope>
    <source>
        <strain evidence="2">P08H-3</strain>
    </source>
</reference>
<dbReference type="AlphaFoldDB" id="A0AAD9K8W3"/>
<dbReference type="EMBL" id="JAODUP010000031">
    <property type="protein sequence ID" value="KAK2167223.1"/>
    <property type="molecule type" value="Genomic_DNA"/>
</dbReference>
<protein>
    <submittedName>
        <fullName evidence="2">Uncharacterized protein</fullName>
    </submittedName>
</protein>
<sequence length="89" mass="9741">MTASDQHSVPLHVRKCTPACDLCLPCLRLAQIVPHAQCCTPSADTSAPAPAQFSVTNSRRAVDLECVLLVFSFYLTIYLSILSIRVYVC</sequence>
<proteinExistence type="predicted"/>
<evidence type="ECO:0000313" key="3">
    <source>
        <dbReference type="Proteomes" id="UP001208570"/>
    </source>
</evidence>
<keyword evidence="1" id="KW-0472">Membrane</keyword>
<comment type="caution">
    <text evidence="2">The sequence shown here is derived from an EMBL/GenBank/DDBJ whole genome shotgun (WGS) entry which is preliminary data.</text>
</comment>
<evidence type="ECO:0000313" key="2">
    <source>
        <dbReference type="EMBL" id="KAK2167223.1"/>
    </source>
</evidence>
<keyword evidence="1" id="KW-1133">Transmembrane helix</keyword>
<organism evidence="2 3">
    <name type="scientific">Paralvinella palmiformis</name>
    <dbReference type="NCBI Taxonomy" id="53620"/>
    <lineage>
        <taxon>Eukaryota</taxon>
        <taxon>Metazoa</taxon>
        <taxon>Spiralia</taxon>
        <taxon>Lophotrochozoa</taxon>
        <taxon>Annelida</taxon>
        <taxon>Polychaeta</taxon>
        <taxon>Sedentaria</taxon>
        <taxon>Canalipalpata</taxon>
        <taxon>Terebellida</taxon>
        <taxon>Terebelliformia</taxon>
        <taxon>Alvinellidae</taxon>
        <taxon>Paralvinella</taxon>
    </lineage>
</organism>
<keyword evidence="1" id="KW-0812">Transmembrane</keyword>